<dbReference type="InterPro" id="IPR005814">
    <property type="entry name" value="Aminotrans_3"/>
</dbReference>
<dbReference type="GO" id="GO:0009450">
    <property type="term" value="P:gamma-aminobutyric acid catabolic process"/>
    <property type="evidence" value="ECO:0007669"/>
    <property type="project" value="TreeGrafter"/>
</dbReference>
<dbReference type="InterPro" id="IPR015421">
    <property type="entry name" value="PyrdxlP-dep_Trfase_major"/>
</dbReference>
<dbReference type="GO" id="GO:0030170">
    <property type="term" value="F:pyridoxal phosphate binding"/>
    <property type="evidence" value="ECO:0007669"/>
    <property type="project" value="InterPro"/>
</dbReference>
<reference evidence="6" key="2">
    <citation type="submission" date="2022-10" db="EMBL/GenBank/DDBJ databases">
        <authorList>
            <consortium name="ENA_rothamsted_submissions"/>
            <consortium name="culmorum"/>
            <person name="King R."/>
        </authorList>
    </citation>
    <scope>NUCLEOTIDE SEQUENCE</scope>
</reference>
<name>A0A9N9W7Y0_9NEOP</name>
<organism evidence="6 7">
    <name type="scientific">Diatraea saccharalis</name>
    <name type="common">sugarcane borer</name>
    <dbReference type="NCBI Taxonomy" id="40085"/>
    <lineage>
        <taxon>Eukaryota</taxon>
        <taxon>Metazoa</taxon>
        <taxon>Ecdysozoa</taxon>
        <taxon>Arthropoda</taxon>
        <taxon>Hexapoda</taxon>
        <taxon>Insecta</taxon>
        <taxon>Pterygota</taxon>
        <taxon>Neoptera</taxon>
        <taxon>Endopterygota</taxon>
        <taxon>Lepidoptera</taxon>
        <taxon>Glossata</taxon>
        <taxon>Ditrysia</taxon>
        <taxon>Pyraloidea</taxon>
        <taxon>Crambidae</taxon>
        <taxon>Crambinae</taxon>
        <taxon>Diatraea</taxon>
    </lineage>
</organism>
<sequence>MTMMCGSCSNENAFKAVFMWYRMKERGGRLDFSHEEIASCMYNQPPGSPKMSIMSFKRGAALIIDEVQTGCGPTGKMWCHEHFDLPTPPDVVTFSKKMLIGGFYFKPQFKAPHPYRIFNTWMGDPGKLILLECVLKVMRQNNLLCLVEQSGTILKNGLLELETEYPFHINSVRGRGTFLSFNVSSTAMRDKLIINLKKNGVLCGACGETSIRLRPALIFAPKHAQIYLDILRKTLNKLYCP</sequence>
<dbReference type="EMBL" id="OU893342">
    <property type="protein sequence ID" value="CAG9783699.1"/>
    <property type="molecule type" value="Genomic_DNA"/>
</dbReference>
<dbReference type="Gene3D" id="3.40.640.10">
    <property type="entry name" value="Type I PLP-dependent aspartate aminotransferase-like (Major domain)"/>
    <property type="match status" value="2"/>
</dbReference>
<evidence type="ECO:0000313" key="7">
    <source>
        <dbReference type="Proteomes" id="UP001153714"/>
    </source>
</evidence>
<keyword evidence="3" id="KW-0032">Aminotransferase</keyword>
<keyword evidence="4" id="KW-0808">Transferase</keyword>
<dbReference type="SUPFAM" id="SSF53383">
    <property type="entry name" value="PLP-dependent transferases"/>
    <property type="match status" value="1"/>
</dbReference>
<dbReference type="InterPro" id="IPR015424">
    <property type="entry name" value="PyrdxlP-dep_Trfase"/>
</dbReference>
<gene>
    <name evidence="6" type="ORF">DIATSA_LOCUS1856</name>
</gene>
<dbReference type="Gene3D" id="3.90.1150.10">
    <property type="entry name" value="Aspartate Aminotransferase, domain 1"/>
    <property type="match status" value="1"/>
</dbReference>
<accession>A0A9N9W7Y0</accession>
<dbReference type="GO" id="GO:0005739">
    <property type="term" value="C:mitochondrion"/>
    <property type="evidence" value="ECO:0007669"/>
    <property type="project" value="TreeGrafter"/>
</dbReference>
<keyword evidence="5" id="KW-0663">Pyridoxal phosphate</keyword>
<proteinExistence type="inferred from homology"/>
<evidence type="ECO:0000256" key="4">
    <source>
        <dbReference type="ARBA" id="ARBA00022679"/>
    </source>
</evidence>
<evidence type="ECO:0000256" key="3">
    <source>
        <dbReference type="ARBA" id="ARBA00022576"/>
    </source>
</evidence>
<dbReference type="GO" id="GO:0008483">
    <property type="term" value="F:transaminase activity"/>
    <property type="evidence" value="ECO:0007669"/>
    <property type="project" value="UniProtKB-KW"/>
</dbReference>
<keyword evidence="7" id="KW-1185">Reference proteome</keyword>
<reference evidence="6" key="1">
    <citation type="submission" date="2021-12" db="EMBL/GenBank/DDBJ databases">
        <authorList>
            <person name="King R."/>
        </authorList>
    </citation>
    <scope>NUCLEOTIDE SEQUENCE</scope>
</reference>
<dbReference type="Proteomes" id="UP001153714">
    <property type="component" value="Chromosome 11"/>
</dbReference>
<dbReference type="PANTHER" id="PTHR43206:SF1">
    <property type="entry name" value="4-AMINOBUTYRATE AMINOTRANSFERASE, MITOCHONDRIAL"/>
    <property type="match status" value="1"/>
</dbReference>
<dbReference type="AlphaFoldDB" id="A0A9N9W7Y0"/>
<comment type="similarity">
    <text evidence="2">Belongs to the class-III pyridoxal-phosphate-dependent aminotransferase family.</text>
</comment>
<evidence type="ECO:0000256" key="2">
    <source>
        <dbReference type="ARBA" id="ARBA00008954"/>
    </source>
</evidence>
<evidence type="ECO:0000256" key="1">
    <source>
        <dbReference type="ARBA" id="ARBA00001933"/>
    </source>
</evidence>
<dbReference type="OrthoDB" id="5419315at2759"/>
<comment type="cofactor">
    <cofactor evidence="1">
        <name>pyridoxal 5'-phosphate</name>
        <dbReference type="ChEBI" id="CHEBI:597326"/>
    </cofactor>
</comment>
<evidence type="ECO:0000256" key="5">
    <source>
        <dbReference type="ARBA" id="ARBA00022898"/>
    </source>
</evidence>
<dbReference type="Pfam" id="PF00202">
    <property type="entry name" value="Aminotran_3"/>
    <property type="match status" value="1"/>
</dbReference>
<evidence type="ECO:0000313" key="6">
    <source>
        <dbReference type="EMBL" id="CAG9783699.1"/>
    </source>
</evidence>
<protein>
    <submittedName>
        <fullName evidence="6">Uncharacterized protein</fullName>
    </submittedName>
</protein>
<dbReference type="PANTHER" id="PTHR43206">
    <property type="entry name" value="AMINOTRANSFERASE"/>
    <property type="match status" value="1"/>
</dbReference>
<dbReference type="InterPro" id="IPR015422">
    <property type="entry name" value="PyrdxlP-dep_Trfase_small"/>
</dbReference>